<proteinExistence type="predicted"/>
<evidence type="ECO:0008006" key="3">
    <source>
        <dbReference type="Google" id="ProtNLM"/>
    </source>
</evidence>
<reference evidence="1 2" key="1">
    <citation type="submission" date="2024-07" db="EMBL/GenBank/DDBJ databases">
        <title>Draft sequence of the Neodothiora populina.</title>
        <authorList>
            <person name="Drown D.D."/>
            <person name="Schuette U.S."/>
            <person name="Buechlein A.B."/>
            <person name="Rusch D.R."/>
            <person name="Winton L.W."/>
            <person name="Adams G.A."/>
        </authorList>
    </citation>
    <scope>NUCLEOTIDE SEQUENCE [LARGE SCALE GENOMIC DNA]</scope>
    <source>
        <strain evidence="1 2">CPC 39397</strain>
    </source>
</reference>
<dbReference type="PANTHER" id="PTHR47843">
    <property type="entry name" value="BTB DOMAIN-CONTAINING PROTEIN-RELATED"/>
    <property type="match status" value="1"/>
</dbReference>
<dbReference type="Gene3D" id="3.30.710.10">
    <property type="entry name" value="Potassium Channel Kv1.1, Chain A"/>
    <property type="match status" value="1"/>
</dbReference>
<organism evidence="1 2">
    <name type="scientific">Neodothiora populina</name>
    <dbReference type="NCBI Taxonomy" id="2781224"/>
    <lineage>
        <taxon>Eukaryota</taxon>
        <taxon>Fungi</taxon>
        <taxon>Dikarya</taxon>
        <taxon>Ascomycota</taxon>
        <taxon>Pezizomycotina</taxon>
        <taxon>Dothideomycetes</taxon>
        <taxon>Dothideomycetidae</taxon>
        <taxon>Dothideales</taxon>
        <taxon>Dothioraceae</taxon>
        <taxon>Neodothiora</taxon>
    </lineage>
</organism>
<keyword evidence="2" id="KW-1185">Reference proteome</keyword>
<dbReference type="GeneID" id="95976281"/>
<evidence type="ECO:0000313" key="2">
    <source>
        <dbReference type="Proteomes" id="UP001562354"/>
    </source>
</evidence>
<dbReference type="PANTHER" id="PTHR47843:SF2">
    <property type="entry name" value="BTB DOMAIN-CONTAINING PROTEIN"/>
    <property type="match status" value="1"/>
</dbReference>
<name>A0ABR3P7K7_9PEZI</name>
<dbReference type="RefSeq" id="XP_069198421.1">
    <property type="nucleotide sequence ID" value="XM_069341915.1"/>
</dbReference>
<evidence type="ECO:0000313" key="1">
    <source>
        <dbReference type="EMBL" id="KAL1302145.1"/>
    </source>
</evidence>
<protein>
    <recommendedName>
        <fullName evidence="3">BTB domain-containing protein</fullName>
    </recommendedName>
</protein>
<comment type="caution">
    <text evidence="1">The sequence shown here is derived from an EMBL/GenBank/DDBJ whole genome shotgun (WGS) entry which is preliminary data.</text>
</comment>
<dbReference type="InterPro" id="IPR011333">
    <property type="entry name" value="SKP1/BTB/POZ_sf"/>
</dbReference>
<sequence>MSTGMGLTCLSEAFKVPQVTFGVGDGKDAKSFILHKILVIENSALFDADFDNSRGRSDQCKDYINIRLERPALFGIYAAWLYQNAVDRTALSHLGKGGQESADQDIGNYHGNLICLYIFAEEYEIPLLSNEVITLLAVSNVEPSVICENYPDMPGALQRLLVDRCATNRHRLKRALDEPSFDPPPFDQPFSQPNRFCMDVLKAILHQEERAKTSEELVTKRPIERICDYHEHGSVLEQETCIERLKLAYPDLKDTPGLSSGSGE</sequence>
<dbReference type="EMBL" id="JBFMKM010000012">
    <property type="protein sequence ID" value="KAL1302145.1"/>
    <property type="molecule type" value="Genomic_DNA"/>
</dbReference>
<dbReference type="Proteomes" id="UP001562354">
    <property type="component" value="Unassembled WGS sequence"/>
</dbReference>
<gene>
    <name evidence="1" type="ORF">AAFC00_002579</name>
</gene>
<accession>A0ABR3P7K7</accession>